<dbReference type="Proteomes" id="UP000016646">
    <property type="component" value="Unassembled WGS sequence"/>
</dbReference>
<feature type="transmembrane region" description="Helical" evidence="1">
    <location>
        <begin position="86"/>
        <end position="107"/>
    </location>
</feature>
<comment type="caution">
    <text evidence="3">The sequence shown here is derived from an EMBL/GenBank/DDBJ whole genome shotgun (WGS) entry which is preliminary data.</text>
</comment>
<evidence type="ECO:0000313" key="5">
    <source>
        <dbReference type="Proteomes" id="UP000016412"/>
    </source>
</evidence>
<sequence length="177" mass="20075">MTGKNKFGIKHMNNFVLSIFTFIIGMYITFAPNVVTNMSSKQEGGFFARPDIYLKMLSGSLIVLAILLVIKSVGKIDESRTADCKFQFYLNSEIVYSTIALILYAVLLPLIGFAVTTTALVFFLVFLFAIPALRDIHDTVLKKREIKKLIIIDFFYTIILVIIMYLLFTYLFGISLP</sequence>
<evidence type="ECO:0000256" key="1">
    <source>
        <dbReference type="SAM" id="Phobius"/>
    </source>
</evidence>
<keyword evidence="6" id="KW-1185">Reference proteome</keyword>
<evidence type="ECO:0000313" key="6">
    <source>
        <dbReference type="Proteomes" id="UP000016646"/>
    </source>
</evidence>
<dbReference type="STRING" id="1125725.HMPREF1325_0687"/>
<dbReference type="AlphaFoldDB" id="U1FKI3"/>
<dbReference type="Pfam" id="PF07331">
    <property type="entry name" value="TctB"/>
    <property type="match status" value="1"/>
</dbReference>
<feature type="domain" description="DUF1468" evidence="2">
    <location>
        <begin position="17"/>
        <end position="177"/>
    </location>
</feature>
<keyword evidence="1" id="KW-0472">Membrane</keyword>
<dbReference type="EMBL" id="AUZJ01000055">
    <property type="protein sequence ID" value="ERF59876.1"/>
    <property type="molecule type" value="Genomic_DNA"/>
</dbReference>
<evidence type="ECO:0000313" key="3">
    <source>
        <dbReference type="EMBL" id="ERF59876.1"/>
    </source>
</evidence>
<dbReference type="RefSeq" id="WP_021331153.1">
    <property type="nucleotide sequence ID" value="NZ_AUZJ01000055.1"/>
</dbReference>
<name>U1FKI3_TRESO</name>
<dbReference type="EMBL" id="AVQI01000033">
    <property type="protein sequence ID" value="ERK03438.1"/>
    <property type="molecule type" value="Genomic_DNA"/>
</dbReference>
<accession>U1FKI3</accession>
<dbReference type="PATRIC" id="fig|1125725.3.peg.2179"/>
<protein>
    <submittedName>
        <fullName evidence="3">Tripartite tricarboxylate transporter TctB family protein</fullName>
    </submittedName>
</protein>
<proteinExistence type="predicted"/>
<dbReference type="InterPro" id="IPR009936">
    <property type="entry name" value="DUF1468"/>
</dbReference>
<organism evidence="3 5">
    <name type="scientific">Treponema socranskii subsp. socranskii VPI DR56BR1116 = ATCC 35536</name>
    <dbReference type="NCBI Taxonomy" id="1125725"/>
    <lineage>
        <taxon>Bacteria</taxon>
        <taxon>Pseudomonadati</taxon>
        <taxon>Spirochaetota</taxon>
        <taxon>Spirochaetia</taxon>
        <taxon>Spirochaetales</taxon>
        <taxon>Treponemataceae</taxon>
        <taxon>Treponema</taxon>
    </lineage>
</organism>
<keyword evidence="1" id="KW-0812">Transmembrane</keyword>
<gene>
    <name evidence="4" type="ORF">HMPREF0860_2064</name>
    <name evidence="3" type="ORF">HMPREF1325_0687</name>
</gene>
<feature type="transmembrane region" description="Helical" evidence="1">
    <location>
        <begin position="12"/>
        <end position="32"/>
    </location>
</feature>
<feature type="transmembrane region" description="Helical" evidence="1">
    <location>
        <begin position="52"/>
        <end position="74"/>
    </location>
</feature>
<dbReference type="Proteomes" id="UP000016412">
    <property type="component" value="Unassembled WGS sequence"/>
</dbReference>
<evidence type="ECO:0000259" key="2">
    <source>
        <dbReference type="Pfam" id="PF07331"/>
    </source>
</evidence>
<reference evidence="5 6" key="1">
    <citation type="submission" date="2013-08" db="EMBL/GenBank/DDBJ databases">
        <authorList>
            <person name="Durkin A.S."/>
            <person name="Haft D.R."/>
            <person name="McCorrison J."/>
            <person name="Torralba M."/>
            <person name="Gillis M."/>
            <person name="Haft D.H."/>
            <person name="Methe B."/>
            <person name="Sutton G."/>
            <person name="Nelson K.E."/>
        </authorList>
    </citation>
    <scope>NUCLEOTIDE SEQUENCE [LARGE SCALE GENOMIC DNA]</scope>
    <source>
        <strain evidence="4 6">ATCC 35536</strain>
        <strain evidence="3 5">VPI DR56BR1116</strain>
    </source>
</reference>
<keyword evidence="1" id="KW-1133">Transmembrane helix</keyword>
<feature type="transmembrane region" description="Helical" evidence="1">
    <location>
        <begin position="113"/>
        <end position="133"/>
    </location>
</feature>
<feature type="transmembrane region" description="Helical" evidence="1">
    <location>
        <begin position="154"/>
        <end position="176"/>
    </location>
</feature>
<evidence type="ECO:0000313" key="4">
    <source>
        <dbReference type="EMBL" id="ERK03438.1"/>
    </source>
</evidence>